<sequence length="71" mass="7162">MTDGTTTALLYVAAATLILSAVLLCTGGSRSARERGMGRAQLFSAPALPWTLAAIGAGAVSILCCLPILLV</sequence>
<proteinExistence type="predicted"/>
<keyword evidence="1" id="KW-0472">Membrane</keyword>
<evidence type="ECO:0000313" key="3">
    <source>
        <dbReference type="Proteomes" id="UP000634579"/>
    </source>
</evidence>
<keyword evidence="3" id="KW-1185">Reference proteome</keyword>
<comment type="caution">
    <text evidence="2">The sequence shown here is derived from an EMBL/GenBank/DDBJ whole genome shotgun (WGS) entry which is preliminary data.</text>
</comment>
<dbReference type="EMBL" id="JADKRP010000001">
    <property type="protein sequence ID" value="MBF4631360.1"/>
    <property type="molecule type" value="Genomic_DNA"/>
</dbReference>
<protein>
    <submittedName>
        <fullName evidence="2">Uncharacterized protein</fullName>
    </submittedName>
</protein>
<organism evidence="2 3">
    <name type="scientific">Clavibacter phaseoli</name>
    <dbReference type="NCBI Taxonomy" id="1734031"/>
    <lineage>
        <taxon>Bacteria</taxon>
        <taxon>Bacillati</taxon>
        <taxon>Actinomycetota</taxon>
        <taxon>Actinomycetes</taxon>
        <taxon>Micrococcales</taxon>
        <taxon>Microbacteriaceae</taxon>
        <taxon>Clavibacter</taxon>
    </lineage>
</organism>
<evidence type="ECO:0000313" key="2">
    <source>
        <dbReference type="EMBL" id="MBF4631360.1"/>
    </source>
</evidence>
<dbReference type="Proteomes" id="UP000634579">
    <property type="component" value="Unassembled WGS sequence"/>
</dbReference>
<reference evidence="2 3" key="1">
    <citation type="submission" date="2020-10" db="EMBL/GenBank/DDBJ databases">
        <title>Draft genome sequences of plant-associated actinobacteria.</title>
        <authorList>
            <person name="Tarlachkov S.V."/>
            <person name="Starodumova I.P."/>
            <person name="Dorofeeva L.V."/>
            <person name="Prisyazhnaya N.V."/>
            <person name="Roubtsova T.V."/>
            <person name="Chizhov V.N."/>
            <person name="Nadler S.A."/>
            <person name="Subbotin S.A."/>
            <person name="Evtushenko L.I."/>
        </authorList>
    </citation>
    <scope>NUCLEOTIDE SEQUENCE [LARGE SCALE GENOMIC DNA]</scope>
    <source>
        <strain evidence="2 3">VKM Ac-2886</strain>
    </source>
</reference>
<gene>
    <name evidence="2" type="ORF">ITJ42_09045</name>
</gene>
<accession>A0A8I0SDF7</accession>
<evidence type="ECO:0000256" key="1">
    <source>
        <dbReference type="SAM" id="Phobius"/>
    </source>
</evidence>
<keyword evidence="1" id="KW-1133">Transmembrane helix</keyword>
<name>A0A8I0SDF7_9MICO</name>
<keyword evidence="1" id="KW-0812">Transmembrane</keyword>
<feature type="transmembrane region" description="Helical" evidence="1">
    <location>
        <begin position="47"/>
        <end position="70"/>
    </location>
</feature>
<feature type="transmembrane region" description="Helical" evidence="1">
    <location>
        <begin position="6"/>
        <end position="26"/>
    </location>
</feature>
<dbReference type="RefSeq" id="WP_194675164.1">
    <property type="nucleotide sequence ID" value="NZ_JADKRP010000001.1"/>
</dbReference>
<dbReference type="AlphaFoldDB" id="A0A8I0SDF7"/>